<feature type="region of interest" description="Disordered" evidence="1">
    <location>
        <begin position="275"/>
        <end position="302"/>
    </location>
</feature>
<gene>
    <name evidence="2" type="ORF">L9F63_018432</name>
</gene>
<sequence>MVMCHETNRILGLSVEGAVMHVLKALEMSISQGTTSTELSTLHWVLSGSSYTNSYVRGQVPARRQLSDPYSPFFTQSFLSCFPCVLNPVVLLRLLLHRLLTTAAHLQRWKSCASRSSFASASAHEAPRSPRSRASSTDTEPSSLRKRRKVNLTVDCSGLDAAGTGDESLPPLAPPPGRARSLHRPSHQQIDRASSLVPRDSVSSVSGLGLEPAVQATLFAFSHILRGAQSRESLQSAPSSDGRNTPVPGSPSAIINLPIISLYQHHKPRASFRFSSLKQRDKRRSKSQANIAKVSHNDHRDTPEQEILAFQKQLQNLPDFDSPEHPTGGPGFSDPAAAAAEFLANRPYLRPRSRSMPRVTYESSRYLTLPELPWTSSGGSGRLHRGRSAGALGLQPESHGAVVAASPATTPMDEKAVPGTAPCAPNSRRSSLSPSDRAGRRRDSPACIVVEVPPWHRAILNFIEEWLRMSRVELDRNAPLCRELRDFLTKVSSCGAPYQQWCTEIRQEFPALTRDPDLESGDDLEETDREYCQWSPSVYYYVYGNIYPFSLSLTPTRQCSMSRRNG</sequence>
<keyword evidence="3" id="KW-1185">Reference proteome</keyword>
<feature type="compositionally biased region" description="Polar residues" evidence="1">
    <location>
        <begin position="232"/>
        <end position="243"/>
    </location>
</feature>
<accession>A0AAD7ZXG9</accession>
<comment type="caution">
    <text evidence="2">The sequence shown here is derived from an EMBL/GenBank/DDBJ whole genome shotgun (WGS) entry which is preliminary data.</text>
</comment>
<feature type="region of interest" description="Disordered" evidence="1">
    <location>
        <begin position="232"/>
        <end position="251"/>
    </location>
</feature>
<dbReference type="Proteomes" id="UP001233999">
    <property type="component" value="Unassembled WGS sequence"/>
</dbReference>
<name>A0AAD7ZXG9_DIPPU</name>
<feature type="region of interest" description="Disordered" evidence="1">
    <location>
        <begin position="161"/>
        <end position="205"/>
    </location>
</feature>
<dbReference type="EMBL" id="JASPKZ010005704">
    <property type="protein sequence ID" value="KAJ9588196.1"/>
    <property type="molecule type" value="Genomic_DNA"/>
</dbReference>
<feature type="region of interest" description="Disordered" evidence="1">
    <location>
        <begin position="409"/>
        <end position="443"/>
    </location>
</feature>
<feature type="region of interest" description="Disordered" evidence="1">
    <location>
        <begin position="120"/>
        <end position="147"/>
    </location>
</feature>
<protein>
    <submittedName>
        <fullName evidence="2">Uncharacterized protein</fullName>
    </submittedName>
</protein>
<evidence type="ECO:0000313" key="3">
    <source>
        <dbReference type="Proteomes" id="UP001233999"/>
    </source>
</evidence>
<evidence type="ECO:0000256" key="1">
    <source>
        <dbReference type="SAM" id="MobiDB-lite"/>
    </source>
</evidence>
<dbReference type="AlphaFoldDB" id="A0AAD7ZXG9"/>
<reference evidence="2" key="2">
    <citation type="submission" date="2023-05" db="EMBL/GenBank/DDBJ databases">
        <authorList>
            <person name="Fouks B."/>
        </authorList>
    </citation>
    <scope>NUCLEOTIDE SEQUENCE</scope>
    <source>
        <strain evidence="2">Stay&amp;Tobe</strain>
        <tissue evidence="2">Testes</tissue>
    </source>
</reference>
<organism evidence="2 3">
    <name type="scientific">Diploptera punctata</name>
    <name type="common">Pacific beetle cockroach</name>
    <dbReference type="NCBI Taxonomy" id="6984"/>
    <lineage>
        <taxon>Eukaryota</taxon>
        <taxon>Metazoa</taxon>
        <taxon>Ecdysozoa</taxon>
        <taxon>Arthropoda</taxon>
        <taxon>Hexapoda</taxon>
        <taxon>Insecta</taxon>
        <taxon>Pterygota</taxon>
        <taxon>Neoptera</taxon>
        <taxon>Polyneoptera</taxon>
        <taxon>Dictyoptera</taxon>
        <taxon>Blattodea</taxon>
        <taxon>Blaberoidea</taxon>
        <taxon>Blaberidae</taxon>
        <taxon>Diplopterinae</taxon>
        <taxon>Diploptera</taxon>
    </lineage>
</organism>
<proteinExistence type="predicted"/>
<reference evidence="2" key="1">
    <citation type="journal article" date="2023" name="IScience">
        <title>Live-bearing cockroach genome reveals convergent evolutionary mechanisms linked to viviparity in insects and beyond.</title>
        <authorList>
            <person name="Fouks B."/>
            <person name="Harrison M.C."/>
            <person name="Mikhailova A.A."/>
            <person name="Marchal E."/>
            <person name="English S."/>
            <person name="Carruthers M."/>
            <person name="Jennings E.C."/>
            <person name="Chiamaka E.L."/>
            <person name="Frigard R.A."/>
            <person name="Pippel M."/>
            <person name="Attardo G.M."/>
            <person name="Benoit J.B."/>
            <person name="Bornberg-Bauer E."/>
            <person name="Tobe S.S."/>
        </authorList>
    </citation>
    <scope>NUCLEOTIDE SEQUENCE</scope>
    <source>
        <strain evidence="2">Stay&amp;Tobe</strain>
    </source>
</reference>
<evidence type="ECO:0000313" key="2">
    <source>
        <dbReference type="EMBL" id="KAJ9588196.1"/>
    </source>
</evidence>
<feature type="non-terminal residue" evidence="2">
    <location>
        <position position="1"/>
    </location>
</feature>